<evidence type="ECO:0000313" key="5">
    <source>
        <dbReference type="Proteomes" id="UP000838100"/>
    </source>
</evidence>
<dbReference type="PANTHER" id="PTHR43550">
    <property type="entry name" value="3-KETODIHYDROSPHINGOSINE REDUCTASE"/>
    <property type="match status" value="1"/>
</dbReference>
<dbReference type="Gene3D" id="3.40.50.720">
    <property type="entry name" value="NAD(P)-binding Rossmann-like Domain"/>
    <property type="match status" value="1"/>
</dbReference>
<dbReference type="PROSITE" id="PS00061">
    <property type="entry name" value="ADH_SHORT"/>
    <property type="match status" value="1"/>
</dbReference>
<evidence type="ECO:0000256" key="2">
    <source>
        <dbReference type="RuleBase" id="RU000363"/>
    </source>
</evidence>
<keyword evidence="4" id="KW-0560">Oxidoreductase</keyword>
<reference evidence="4" key="1">
    <citation type="submission" date="2021-12" db="EMBL/GenBank/DDBJ databases">
        <authorList>
            <person name="Rodrigo-Torres L."/>
            <person name="Arahal R. D."/>
            <person name="Lucena T."/>
        </authorList>
    </citation>
    <scope>NUCLEOTIDE SEQUENCE</scope>
    <source>
        <strain evidence="4">CECT 8267</strain>
    </source>
</reference>
<evidence type="ECO:0000259" key="3">
    <source>
        <dbReference type="SMART" id="SM00822"/>
    </source>
</evidence>
<dbReference type="GO" id="GO:0018498">
    <property type="term" value="F:2,3-dihydroxy-2,3-dihydro-phenylpropionate dehydrogenase activity"/>
    <property type="evidence" value="ECO:0007669"/>
    <property type="project" value="UniProtKB-EC"/>
</dbReference>
<protein>
    <submittedName>
        <fullName evidence="4">3-phenylpropionate-dihydrodiol/cinnamic acid-dihydrodiol dehydrogenase</fullName>
        <ecNumber evidence="4">1.3.1.87</ecNumber>
    </submittedName>
</protein>
<comment type="caution">
    <text evidence="4">The sequence shown here is derived from an EMBL/GenBank/DDBJ whole genome shotgun (WGS) entry which is preliminary data.</text>
</comment>
<dbReference type="InterPro" id="IPR036291">
    <property type="entry name" value="NAD(P)-bd_dom_sf"/>
</dbReference>
<feature type="domain" description="Ketoreductase" evidence="3">
    <location>
        <begin position="4"/>
        <end position="192"/>
    </location>
</feature>
<dbReference type="Proteomes" id="UP000838100">
    <property type="component" value="Unassembled WGS sequence"/>
</dbReference>
<dbReference type="InterPro" id="IPR020904">
    <property type="entry name" value="Sc_DH/Rdtase_CS"/>
</dbReference>
<evidence type="ECO:0000256" key="1">
    <source>
        <dbReference type="ARBA" id="ARBA00006484"/>
    </source>
</evidence>
<organism evidence="4 5">
    <name type="scientific">Sinobacterium norvegicum</name>
    <dbReference type="NCBI Taxonomy" id="1641715"/>
    <lineage>
        <taxon>Bacteria</taxon>
        <taxon>Pseudomonadati</taxon>
        <taxon>Pseudomonadota</taxon>
        <taxon>Gammaproteobacteria</taxon>
        <taxon>Cellvibrionales</taxon>
        <taxon>Spongiibacteraceae</taxon>
        <taxon>Sinobacterium</taxon>
    </lineage>
</organism>
<dbReference type="PRINTS" id="PR00080">
    <property type="entry name" value="SDRFAMILY"/>
</dbReference>
<dbReference type="SUPFAM" id="SSF51735">
    <property type="entry name" value="NAD(P)-binding Rossmann-fold domains"/>
    <property type="match status" value="1"/>
</dbReference>
<gene>
    <name evidence="4" type="primary">hcaB_3</name>
    <name evidence="4" type="ORF">SIN8267_01115</name>
</gene>
<sequence length="271" mass="28900">MLSQTVVITGGSSGIGLDLAKNYAAKGANIILMARNQQRLDEAVADCKSLSTHGEQVILGYSVDIADSSQLATVVGQIQAKVSAPDILILSAGIVQSVEFVDQSDDDFAEIININVIGSRAVAKAFLPAMVSQGKGKICFVGSLGGLIATYGYTAYSASKFAVVGMAGALRQELYQHGIGVSVLCPPEVDTPMVTKESEHILPQTRFVKDMGGLLNVEAVTQATIKGIDRNTFIIIPGVMGKISYLQTRLMPRFSDWIMQRLVGLSTRFVK</sequence>
<dbReference type="InterPro" id="IPR057326">
    <property type="entry name" value="KR_dom"/>
</dbReference>
<dbReference type="InterPro" id="IPR002347">
    <property type="entry name" value="SDR_fam"/>
</dbReference>
<proteinExistence type="inferred from homology"/>
<evidence type="ECO:0000313" key="4">
    <source>
        <dbReference type="EMBL" id="CAH0991014.1"/>
    </source>
</evidence>
<dbReference type="PRINTS" id="PR00081">
    <property type="entry name" value="GDHRDH"/>
</dbReference>
<dbReference type="EMBL" id="CAKLPX010000001">
    <property type="protein sequence ID" value="CAH0991014.1"/>
    <property type="molecule type" value="Genomic_DNA"/>
</dbReference>
<dbReference type="PANTHER" id="PTHR43550:SF6">
    <property type="entry name" value="SHORT CHAIN DEHYDROGENASE_REDUCTASE FAMILY PROTEIN (AFU_ORTHOLOGUE AFUA_2G08050)"/>
    <property type="match status" value="1"/>
</dbReference>
<keyword evidence="5" id="KW-1185">Reference proteome</keyword>
<dbReference type="SMART" id="SM00822">
    <property type="entry name" value="PKS_KR"/>
    <property type="match status" value="1"/>
</dbReference>
<dbReference type="Pfam" id="PF00106">
    <property type="entry name" value="adh_short"/>
    <property type="match status" value="1"/>
</dbReference>
<dbReference type="RefSeq" id="WP_237443677.1">
    <property type="nucleotide sequence ID" value="NZ_CAKLPX010000001.1"/>
</dbReference>
<comment type="similarity">
    <text evidence="1 2">Belongs to the short-chain dehydrogenases/reductases (SDR) family.</text>
</comment>
<dbReference type="EC" id="1.3.1.87" evidence="4"/>
<name>A0ABN8EIN7_9GAMM</name>
<accession>A0ABN8EIN7</accession>